<dbReference type="AlphaFoldDB" id="A0A8X6TG44"/>
<proteinExistence type="predicted"/>
<organism evidence="1 2">
    <name type="scientific">Nephila pilipes</name>
    <name type="common">Giant wood spider</name>
    <name type="synonym">Nephila maculata</name>
    <dbReference type="NCBI Taxonomy" id="299642"/>
    <lineage>
        <taxon>Eukaryota</taxon>
        <taxon>Metazoa</taxon>
        <taxon>Ecdysozoa</taxon>
        <taxon>Arthropoda</taxon>
        <taxon>Chelicerata</taxon>
        <taxon>Arachnida</taxon>
        <taxon>Araneae</taxon>
        <taxon>Araneomorphae</taxon>
        <taxon>Entelegynae</taxon>
        <taxon>Araneoidea</taxon>
        <taxon>Nephilidae</taxon>
        <taxon>Nephila</taxon>
    </lineage>
</organism>
<gene>
    <name evidence="1" type="ORF">NPIL_178931</name>
</gene>
<evidence type="ECO:0000313" key="2">
    <source>
        <dbReference type="Proteomes" id="UP000887013"/>
    </source>
</evidence>
<evidence type="ECO:0000313" key="1">
    <source>
        <dbReference type="EMBL" id="GFT07173.1"/>
    </source>
</evidence>
<sequence length="70" mass="7341">MIGKERLSSLTAPEVKTPYLTSQRRRLFSLGGRGTAKSDRSTFFGPTGPGFETAAASKVVLLSPPPCGTG</sequence>
<dbReference type="Proteomes" id="UP000887013">
    <property type="component" value="Unassembled WGS sequence"/>
</dbReference>
<reference evidence="1" key="1">
    <citation type="submission" date="2020-08" db="EMBL/GenBank/DDBJ databases">
        <title>Multicomponent nature underlies the extraordinary mechanical properties of spider dragline silk.</title>
        <authorList>
            <person name="Kono N."/>
            <person name="Nakamura H."/>
            <person name="Mori M."/>
            <person name="Yoshida Y."/>
            <person name="Ohtoshi R."/>
            <person name="Malay A.D."/>
            <person name="Moran D.A.P."/>
            <person name="Tomita M."/>
            <person name="Numata K."/>
            <person name="Arakawa K."/>
        </authorList>
    </citation>
    <scope>NUCLEOTIDE SEQUENCE</scope>
</reference>
<accession>A0A8X6TG44</accession>
<protein>
    <submittedName>
        <fullName evidence="1">Uncharacterized protein</fullName>
    </submittedName>
</protein>
<comment type="caution">
    <text evidence="1">The sequence shown here is derived from an EMBL/GenBank/DDBJ whole genome shotgun (WGS) entry which is preliminary data.</text>
</comment>
<name>A0A8X6TG44_NEPPI</name>
<dbReference type="EMBL" id="BMAW01056700">
    <property type="protein sequence ID" value="GFT07173.1"/>
    <property type="molecule type" value="Genomic_DNA"/>
</dbReference>
<keyword evidence="2" id="KW-1185">Reference proteome</keyword>